<keyword evidence="6" id="KW-1185">Reference proteome</keyword>
<reference evidence="5 6" key="1">
    <citation type="submission" date="2019-08" db="EMBL/GenBank/DDBJ databases">
        <title>Genome sequencing of Paenibacillus faecis DSM 23593(T).</title>
        <authorList>
            <person name="Kook J.-K."/>
            <person name="Park S.-N."/>
            <person name="Lim Y.K."/>
        </authorList>
    </citation>
    <scope>NUCLEOTIDE SEQUENCE [LARGE SCALE GENOMIC DNA]</scope>
    <source>
        <strain evidence="5 6">DSM 23593</strain>
    </source>
</reference>
<dbReference type="OrthoDB" id="9788209at2"/>
<dbReference type="SUPFAM" id="SSF53822">
    <property type="entry name" value="Periplasmic binding protein-like I"/>
    <property type="match status" value="1"/>
</dbReference>
<organism evidence="5 6">
    <name type="scientific">Paenibacillus faecis</name>
    <dbReference type="NCBI Taxonomy" id="862114"/>
    <lineage>
        <taxon>Bacteria</taxon>
        <taxon>Bacillati</taxon>
        <taxon>Bacillota</taxon>
        <taxon>Bacilli</taxon>
        <taxon>Bacillales</taxon>
        <taxon>Paenibacillaceae</taxon>
        <taxon>Paenibacillus</taxon>
    </lineage>
</organism>
<keyword evidence="1" id="KW-0805">Transcription regulation</keyword>
<dbReference type="InterPro" id="IPR000843">
    <property type="entry name" value="HTH_LacI"/>
</dbReference>
<feature type="domain" description="HTH lacI-type" evidence="4">
    <location>
        <begin position="3"/>
        <end position="57"/>
    </location>
</feature>
<accession>A0A5D0CL66</accession>
<dbReference type="InterPro" id="IPR046335">
    <property type="entry name" value="LacI/GalR-like_sensor"/>
</dbReference>
<sequence>MKVTINDIAKAANVAKSTVSKVLNDSPSIPLATKERIRAIMRDMNYIPSSMATGLAKRKCNNVAVMIDLSRRNDFLNQFFYNIIGGIESVVGSKGYDLTICNVPQEDSRDFLHRYALSQKADGLIIDTSILEKTAASDLLEANSPFVVLGAWGEERKFPCVDIDNRLGAVKITEHLLAQGYRRIAFIGGRKKEHLFSQRFAGYSEALRRRGCGVNPLWSFPEGSTEASGYAAVEKMLRLPIVPDAILCMNNYVAYGALRCLRDRGISVPDEVGMVTFDNEPLAPYTSPPLSSLHTDTFGLGAKAAELLMGLIQDEDTAPEEAAKSRQTWIEPHLIVRESSVKPGSAL</sequence>
<evidence type="ECO:0000256" key="1">
    <source>
        <dbReference type="ARBA" id="ARBA00023015"/>
    </source>
</evidence>
<proteinExistence type="predicted"/>
<gene>
    <name evidence="5" type="ORF">FRY98_23685</name>
</gene>
<dbReference type="PANTHER" id="PTHR30146">
    <property type="entry name" value="LACI-RELATED TRANSCRIPTIONAL REPRESSOR"/>
    <property type="match status" value="1"/>
</dbReference>
<dbReference type="Gene3D" id="3.40.50.2300">
    <property type="match status" value="2"/>
</dbReference>
<dbReference type="GO" id="GO:0003700">
    <property type="term" value="F:DNA-binding transcription factor activity"/>
    <property type="evidence" value="ECO:0007669"/>
    <property type="project" value="TreeGrafter"/>
</dbReference>
<evidence type="ECO:0000313" key="6">
    <source>
        <dbReference type="Proteomes" id="UP000325218"/>
    </source>
</evidence>
<dbReference type="Pfam" id="PF00356">
    <property type="entry name" value="LacI"/>
    <property type="match status" value="1"/>
</dbReference>
<keyword evidence="2" id="KW-0238">DNA-binding</keyword>
<evidence type="ECO:0000259" key="4">
    <source>
        <dbReference type="PROSITE" id="PS50932"/>
    </source>
</evidence>
<dbReference type="Proteomes" id="UP000325218">
    <property type="component" value="Unassembled WGS sequence"/>
</dbReference>
<dbReference type="EMBL" id="VSDO01000005">
    <property type="protein sequence ID" value="TYA10783.1"/>
    <property type="molecule type" value="Genomic_DNA"/>
</dbReference>
<dbReference type="AlphaFoldDB" id="A0A5D0CL66"/>
<evidence type="ECO:0000256" key="2">
    <source>
        <dbReference type="ARBA" id="ARBA00023125"/>
    </source>
</evidence>
<comment type="caution">
    <text evidence="5">The sequence shown here is derived from an EMBL/GenBank/DDBJ whole genome shotgun (WGS) entry which is preliminary data.</text>
</comment>
<name>A0A5D0CL66_9BACL</name>
<evidence type="ECO:0000313" key="5">
    <source>
        <dbReference type="EMBL" id="TYA10783.1"/>
    </source>
</evidence>
<dbReference type="Pfam" id="PF13377">
    <property type="entry name" value="Peripla_BP_3"/>
    <property type="match status" value="1"/>
</dbReference>
<dbReference type="GO" id="GO:0000976">
    <property type="term" value="F:transcription cis-regulatory region binding"/>
    <property type="evidence" value="ECO:0007669"/>
    <property type="project" value="TreeGrafter"/>
</dbReference>
<dbReference type="SMART" id="SM00354">
    <property type="entry name" value="HTH_LACI"/>
    <property type="match status" value="1"/>
</dbReference>
<dbReference type="CDD" id="cd06267">
    <property type="entry name" value="PBP1_LacI_sugar_binding-like"/>
    <property type="match status" value="1"/>
</dbReference>
<dbReference type="CDD" id="cd01392">
    <property type="entry name" value="HTH_LacI"/>
    <property type="match status" value="1"/>
</dbReference>
<dbReference type="PANTHER" id="PTHR30146:SF109">
    <property type="entry name" value="HTH-TYPE TRANSCRIPTIONAL REGULATOR GALS"/>
    <property type="match status" value="1"/>
</dbReference>
<keyword evidence="3" id="KW-0804">Transcription</keyword>
<evidence type="ECO:0000256" key="3">
    <source>
        <dbReference type="ARBA" id="ARBA00023163"/>
    </source>
</evidence>
<dbReference type="RefSeq" id="WP_148456775.1">
    <property type="nucleotide sequence ID" value="NZ_VSDO01000005.1"/>
</dbReference>
<protein>
    <submittedName>
        <fullName evidence="5">LacI family transcriptional regulator</fullName>
    </submittedName>
</protein>
<dbReference type="Gene3D" id="1.10.260.40">
    <property type="entry name" value="lambda repressor-like DNA-binding domains"/>
    <property type="match status" value="1"/>
</dbReference>
<dbReference type="PROSITE" id="PS50932">
    <property type="entry name" value="HTH_LACI_2"/>
    <property type="match status" value="1"/>
</dbReference>
<dbReference type="InterPro" id="IPR010982">
    <property type="entry name" value="Lambda_DNA-bd_dom_sf"/>
</dbReference>
<dbReference type="InterPro" id="IPR028082">
    <property type="entry name" value="Peripla_BP_I"/>
</dbReference>
<dbReference type="SUPFAM" id="SSF47413">
    <property type="entry name" value="lambda repressor-like DNA-binding domains"/>
    <property type="match status" value="1"/>
</dbReference>